<name>A0A381LAC8_BLUGR</name>
<protein>
    <submittedName>
        <fullName evidence="1">Bgt-20749</fullName>
    </submittedName>
</protein>
<dbReference type="AlphaFoldDB" id="A0A381LAC8"/>
<dbReference type="EMBL" id="UIGY01000099">
    <property type="protein sequence ID" value="SUZ10863.1"/>
    <property type="molecule type" value="Genomic_DNA"/>
</dbReference>
<organism evidence="1">
    <name type="scientific">Blumeria graminis f. sp. tritici 96224</name>
    <dbReference type="NCBI Taxonomy" id="1268274"/>
    <lineage>
        <taxon>Eukaryota</taxon>
        <taxon>Fungi</taxon>
        <taxon>Dikarya</taxon>
        <taxon>Ascomycota</taxon>
        <taxon>Pezizomycotina</taxon>
        <taxon>Leotiomycetes</taxon>
        <taxon>Erysiphales</taxon>
        <taxon>Erysiphaceae</taxon>
        <taxon>Blumeria</taxon>
    </lineage>
</organism>
<reference evidence="1" key="1">
    <citation type="submission" date="2018-07" db="EMBL/GenBank/DDBJ databases">
        <authorList>
            <person name="Quirk P.G."/>
            <person name="Krulwich T.A."/>
        </authorList>
    </citation>
    <scope>NUCLEOTIDE SEQUENCE</scope>
    <source>
        <strain evidence="1">96224</strain>
    </source>
</reference>
<proteinExistence type="predicted"/>
<accession>A0A381LAC8</accession>
<gene>
    <name evidence="1" type="ORF">BGT96224V2_LOCUS4015</name>
</gene>
<evidence type="ECO:0000313" key="1">
    <source>
        <dbReference type="EMBL" id="SUZ10863.1"/>
    </source>
</evidence>
<sequence length="73" mass="8216">MPLSLSAHDTRAAISSHAVGQLFTLLHRPVRTYSLHYLPPSNNRGPDSSWAYDCGKFLVRSTGFETHQCKRQC</sequence>